<evidence type="ECO:0000256" key="1">
    <source>
        <dbReference type="SAM" id="Phobius"/>
    </source>
</evidence>
<dbReference type="STRING" id="1542390.KX01_1595"/>
<keyword evidence="1" id="KW-0812">Transmembrane</keyword>
<proteinExistence type="predicted"/>
<dbReference type="RefSeq" id="WP_071664473.1">
    <property type="nucleotide sequence ID" value="NZ_CP009654.1"/>
</dbReference>
<protein>
    <submittedName>
        <fullName evidence="3">Mce related family protein</fullName>
    </submittedName>
</protein>
<dbReference type="PANTHER" id="PTHR36698">
    <property type="entry name" value="BLL5892 PROTEIN"/>
    <property type="match status" value="1"/>
</dbReference>
<dbReference type="EMBL" id="CP009654">
    <property type="protein sequence ID" value="APC96244.1"/>
    <property type="molecule type" value="Genomic_DNA"/>
</dbReference>
<keyword evidence="4" id="KW-1185">Reference proteome</keyword>
<gene>
    <name evidence="3" type="ORF">KX01_1595</name>
</gene>
<dbReference type="OrthoDB" id="9806984at2"/>
<accession>A0A1J0KRK7</accession>
<dbReference type="PANTHER" id="PTHR36698:SF2">
    <property type="entry name" value="MCE_MLAD DOMAIN-CONTAINING PROTEIN"/>
    <property type="match status" value="1"/>
</dbReference>
<dbReference type="Pfam" id="PF02470">
    <property type="entry name" value="MlaD"/>
    <property type="match status" value="1"/>
</dbReference>
<organism evidence="3 4">
    <name type="scientific">Francisella frigiditurris</name>
    <dbReference type="NCBI Taxonomy" id="1542390"/>
    <lineage>
        <taxon>Bacteria</taxon>
        <taxon>Pseudomonadati</taxon>
        <taxon>Pseudomonadota</taxon>
        <taxon>Gammaproteobacteria</taxon>
        <taxon>Thiotrichales</taxon>
        <taxon>Francisellaceae</taxon>
        <taxon>Francisella</taxon>
    </lineage>
</organism>
<sequence>MNENSFKNLFAGFFVLFMLFVMIFIGFSLSGGFKQQPTTTYVANFKSIAGLNDGSVVSYKGFKVGKVSKIEINPKNPKLVSVFMQINNDITIYQQTVATLQAVGITGQSQVELSLKIDKHEKALEPIQVMPNSVPEIATMPSQFDSIMQNVNGISNSLNEMASKFNSMMSEDNMGAFNNLIDSTNILLYNLSNSSIYFNKTLMDMNETMVDMQETIVRLNGVLQLLEYDPSIIVRGVKH</sequence>
<evidence type="ECO:0000259" key="2">
    <source>
        <dbReference type="Pfam" id="PF02470"/>
    </source>
</evidence>
<keyword evidence="1" id="KW-0472">Membrane</keyword>
<dbReference type="AlphaFoldDB" id="A0A1J0KRK7"/>
<keyword evidence="1" id="KW-1133">Transmembrane helix</keyword>
<dbReference type="Proteomes" id="UP000182521">
    <property type="component" value="Chromosome"/>
</dbReference>
<feature type="transmembrane region" description="Helical" evidence="1">
    <location>
        <begin position="9"/>
        <end position="29"/>
    </location>
</feature>
<reference evidence="4" key="1">
    <citation type="submission" date="2014-10" db="EMBL/GenBank/DDBJ databases">
        <authorList>
            <person name="Kuske C.R."/>
            <person name="Challacombe J.F."/>
            <person name="Daligault H.E."/>
            <person name="Davenport K.W."/>
            <person name="Johnson S.L."/>
            <person name="Siddaramappa S."/>
            <person name="Petersen J.M."/>
        </authorList>
    </citation>
    <scope>NUCLEOTIDE SEQUENCE [LARGE SCALE GENOMIC DNA]</scope>
    <source>
        <strain evidence="4">CA97-1460</strain>
    </source>
</reference>
<evidence type="ECO:0000313" key="4">
    <source>
        <dbReference type="Proteomes" id="UP000182521"/>
    </source>
</evidence>
<feature type="domain" description="Mce/MlaD" evidence="2">
    <location>
        <begin position="38"/>
        <end position="114"/>
    </location>
</feature>
<name>A0A1J0KRK7_9GAMM</name>
<dbReference type="KEGG" id="frc:KX01_1595"/>
<dbReference type="InterPro" id="IPR003399">
    <property type="entry name" value="Mce/MlaD"/>
</dbReference>
<evidence type="ECO:0000313" key="3">
    <source>
        <dbReference type="EMBL" id="APC96244.1"/>
    </source>
</evidence>